<keyword evidence="2 7" id="KW-0813">Transport</keyword>
<dbReference type="Proteomes" id="UP000321154">
    <property type="component" value="Unassembled WGS sequence"/>
</dbReference>
<evidence type="ECO:0000256" key="5">
    <source>
        <dbReference type="ARBA" id="ARBA00022989"/>
    </source>
</evidence>
<dbReference type="InterPro" id="IPR035906">
    <property type="entry name" value="MetI-like_sf"/>
</dbReference>
<dbReference type="EMBL" id="JACGWW010000002">
    <property type="protein sequence ID" value="MBA8813197.1"/>
    <property type="molecule type" value="Genomic_DNA"/>
</dbReference>
<dbReference type="GO" id="GO:0043190">
    <property type="term" value="C:ATP-binding cassette (ABC) transporter complex"/>
    <property type="evidence" value="ECO:0007669"/>
    <property type="project" value="InterPro"/>
</dbReference>
<dbReference type="GO" id="GO:0022857">
    <property type="term" value="F:transmembrane transporter activity"/>
    <property type="evidence" value="ECO:0007669"/>
    <property type="project" value="InterPro"/>
</dbReference>
<dbReference type="EMBL" id="BJUV01000009">
    <property type="protein sequence ID" value="GEK82848.1"/>
    <property type="molecule type" value="Genomic_DNA"/>
</dbReference>
<evidence type="ECO:0000256" key="2">
    <source>
        <dbReference type="ARBA" id="ARBA00022448"/>
    </source>
</evidence>
<keyword evidence="12" id="KW-1185">Reference proteome</keyword>
<dbReference type="PANTHER" id="PTHR30614:SF21">
    <property type="entry name" value="AMINO ACID ABC TRANSPORTER PERMEASE"/>
    <property type="match status" value="1"/>
</dbReference>
<evidence type="ECO:0000256" key="1">
    <source>
        <dbReference type="ARBA" id="ARBA00004651"/>
    </source>
</evidence>
<reference evidence="10 12" key="1">
    <citation type="submission" date="2019-07" db="EMBL/GenBank/DDBJ databases">
        <title>Whole genome shotgun sequence of Frigoribacterium faeni NBRC 103066.</title>
        <authorList>
            <person name="Hosoyama A."/>
            <person name="Uohara A."/>
            <person name="Ohji S."/>
            <person name="Ichikawa N."/>
        </authorList>
    </citation>
    <scope>NUCLEOTIDE SEQUENCE [LARGE SCALE GENOMIC DNA]</scope>
    <source>
        <strain evidence="10 12">NBRC 103066</strain>
    </source>
</reference>
<dbReference type="SUPFAM" id="SSF161098">
    <property type="entry name" value="MetI-like"/>
    <property type="match status" value="1"/>
</dbReference>
<comment type="similarity">
    <text evidence="7">Belongs to the binding-protein-dependent transport system permease family.</text>
</comment>
<dbReference type="RefSeq" id="WP_146853929.1">
    <property type="nucleotide sequence ID" value="NZ_BAAAHR010000001.1"/>
</dbReference>
<dbReference type="Proteomes" id="UP000522688">
    <property type="component" value="Unassembled WGS sequence"/>
</dbReference>
<evidence type="ECO:0000256" key="3">
    <source>
        <dbReference type="ARBA" id="ARBA00022475"/>
    </source>
</evidence>
<proteinExistence type="inferred from homology"/>
<dbReference type="PANTHER" id="PTHR30614">
    <property type="entry name" value="MEMBRANE COMPONENT OF AMINO ACID ABC TRANSPORTER"/>
    <property type="match status" value="1"/>
</dbReference>
<dbReference type="AlphaFoldDB" id="A0A7W3JHX8"/>
<keyword evidence="4 7" id="KW-0812">Transmembrane</keyword>
<comment type="caution">
    <text evidence="11">The sequence shown here is derived from an EMBL/GenBank/DDBJ whole genome shotgun (WGS) entry which is preliminary data.</text>
</comment>
<dbReference type="InterPro" id="IPR010065">
    <property type="entry name" value="AA_ABC_transptr_permease_3TM"/>
</dbReference>
<dbReference type="Pfam" id="PF00528">
    <property type="entry name" value="BPD_transp_1"/>
    <property type="match status" value="1"/>
</dbReference>
<dbReference type="PROSITE" id="PS50928">
    <property type="entry name" value="ABC_TM1"/>
    <property type="match status" value="1"/>
</dbReference>
<evidence type="ECO:0000259" key="9">
    <source>
        <dbReference type="PROSITE" id="PS50928"/>
    </source>
</evidence>
<feature type="transmembrane region" description="Helical" evidence="7">
    <location>
        <begin position="77"/>
        <end position="101"/>
    </location>
</feature>
<reference evidence="11 13" key="2">
    <citation type="submission" date="2020-07" db="EMBL/GenBank/DDBJ databases">
        <title>Sequencing the genomes of 1000 actinobacteria strains.</title>
        <authorList>
            <person name="Klenk H.-P."/>
        </authorList>
    </citation>
    <scope>NUCLEOTIDE SEQUENCE [LARGE SCALE GENOMIC DNA]</scope>
    <source>
        <strain evidence="11 13">DSM 10309</strain>
    </source>
</reference>
<dbReference type="InterPro" id="IPR000515">
    <property type="entry name" value="MetI-like"/>
</dbReference>
<dbReference type="Gene3D" id="1.10.3720.10">
    <property type="entry name" value="MetI-like"/>
    <property type="match status" value="1"/>
</dbReference>
<feature type="transmembrane region" description="Helical" evidence="7">
    <location>
        <begin position="125"/>
        <end position="151"/>
    </location>
</feature>
<evidence type="ECO:0000313" key="10">
    <source>
        <dbReference type="EMBL" id="GEK82848.1"/>
    </source>
</evidence>
<evidence type="ECO:0000256" key="7">
    <source>
        <dbReference type="RuleBase" id="RU363032"/>
    </source>
</evidence>
<evidence type="ECO:0000256" key="8">
    <source>
        <dbReference type="SAM" id="MobiDB-lite"/>
    </source>
</evidence>
<evidence type="ECO:0000256" key="6">
    <source>
        <dbReference type="ARBA" id="ARBA00023136"/>
    </source>
</evidence>
<comment type="subcellular location">
    <subcellularLocation>
        <location evidence="1 7">Cell membrane</location>
        <topology evidence="1 7">Multi-pass membrane protein</topology>
    </subcellularLocation>
</comment>
<keyword evidence="5 7" id="KW-1133">Transmembrane helix</keyword>
<dbReference type="OrthoDB" id="4543034at2"/>
<evidence type="ECO:0000313" key="13">
    <source>
        <dbReference type="Proteomes" id="UP000522688"/>
    </source>
</evidence>
<protein>
    <submittedName>
        <fullName evidence="10">Glutamate ABC transporter permease</fullName>
    </submittedName>
    <submittedName>
        <fullName evidence="11">Glutamate transport system permease protein</fullName>
    </submittedName>
</protein>
<evidence type="ECO:0000313" key="11">
    <source>
        <dbReference type="EMBL" id="MBA8813197.1"/>
    </source>
</evidence>
<feature type="transmembrane region" description="Helical" evidence="7">
    <location>
        <begin position="20"/>
        <end position="40"/>
    </location>
</feature>
<dbReference type="NCBIfam" id="TIGR01726">
    <property type="entry name" value="HEQRo_perm_3TM"/>
    <property type="match status" value="1"/>
</dbReference>
<dbReference type="CDD" id="cd06261">
    <property type="entry name" value="TM_PBP2"/>
    <property type="match status" value="1"/>
</dbReference>
<keyword evidence="3" id="KW-1003">Cell membrane</keyword>
<dbReference type="GO" id="GO:0006865">
    <property type="term" value="P:amino acid transport"/>
    <property type="evidence" value="ECO:0007669"/>
    <property type="project" value="TreeGrafter"/>
</dbReference>
<keyword evidence="6 7" id="KW-0472">Membrane</keyword>
<dbReference type="InterPro" id="IPR043429">
    <property type="entry name" value="ArtM/GltK/GlnP/TcyL/YhdX-like"/>
</dbReference>
<name>A0A7W3JHX8_9MICO</name>
<accession>A0A7W3JHX8</accession>
<sequence length="310" mass="33393">MSTSVLYDAPGPKARRTSRVISIVGVVLVLALVAYVVYLLGRPRVSANGAVTASVLDPYRWDILLDRNLWRNIGRGWLATVQAAAVASVLAVVIGVLFSFLRTARTAWVRVPTTVVLEFFRGMPVLLMMLFILLVFSTGPFWAVVAALAVYNGALIGEALRSGIAALPKGQREAGLAIGLSPVRTRFAIEFPQAFRQMLPIILAQLVVLLKDTSLGYIVGYVELTRVGLNRLGTSYGSTYTFTLFAVVLVVYLLTNLAFSYVVRVVDRRTGRRGVLTKPRRGGLGGPGALAAAGRPDIDATTGDSQTTQP</sequence>
<evidence type="ECO:0000313" key="12">
    <source>
        <dbReference type="Proteomes" id="UP000321154"/>
    </source>
</evidence>
<feature type="region of interest" description="Disordered" evidence="8">
    <location>
        <begin position="276"/>
        <end position="310"/>
    </location>
</feature>
<evidence type="ECO:0000256" key="4">
    <source>
        <dbReference type="ARBA" id="ARBA00022692"/>
    </source>
</evidence>
<organism evidence="11 13">
    <name type="scientific">Frigoribacterium faeni</name>
    <dbReference type="NCBI Taxonomy" id="145483"/>
    <lineage>
        <taxon>Bacteria</taxon>
        <taxon>Bacillati</taxon>
        <taxon>Actinomycetota</taxon>
        <taxon>Actinomycetes</taxon>
        <taxon>Micrococcales</taxon>
        <taxon>Microbacteriaceae</taxon>
        <taxon>Frigoribacterium</taxon>
    </lineage>
</organism>
<feature type="domain" description="ABC transmembrane type-1" evidence="9">
    <location>
        <begin position="77"/>
        <end position="263"/>
    </location>
</feature>
<feature type="transmembrane region" description="Helical" evidence="7">
    <location>
        <begin position="242"/>
        <end position="263"/>
    </location>
</feature>
<gene>
    <name evidence="11" type="ORF">FB463_001446</name>
    <name evidence="10" type="ORF">FFA01_11570</name>
</gene>